<evidence type="ECO:0000313" key="1">
    <source>
        <dbReference type="EMBL" id="MCE8021710.1"/>
    </source>
</evidence>
<dbReference type="Pfam" id="PF05845">
    <property type="entry name" value="PhnH"/>
    <property type="match status" value="1"/>
</dbReference>
<evidence type="ECO:0000313" key="2">
    <source>
        <dbReference type="Proteomes" id="UP001320122"/>
    </source>
</evidence>
<dbReference type="InterPro" id="IPR038058">
    <property type="entry name" value="PhnH-like_sp"/>
</dbReference>
<dbReference type="InterPro" id="IPR008772">
    <property type="entry name" value="Phosphonate_metab_PhnH"/>
</dbReference>
<gene>
    <name evidence="1" type="primary">phnH</name>
    <name evidence="1" type="ORF">HOP51_16560</name>
</gene>
<dbReference type="RefSeq" id="WP_234275034.1">
    <property type="nucleotide sequence ID" value="NZ_JABFTT010000013.1"/>
</dbReference>
<dbReference type="EMBL" id="JABFTT010000013">
    <property type="protein sequence ID" value="MCE8021710.1"/>
    <property type="molecule type" value="Genomic_DNA"/>
</dbReference>
<dbReference type="PIRSF" id="PIRSF020680">
    <property type="entry name" value="PhnH"/>
    <property type="match status" value="1"/>
</dbReference>
<dbReference type="NCBIfam" id="TIGR03292">
    <property type="entry name" value="PhnH_redo"/>
    <property type="match status" value="1"/>
</dbReference>
<accession>A0ABS9AIW5</accession>
<dbReference type="SUPFAM" id="SSF159709">
    <property type="entry name" value="PhnH-like"/>
    <property type="match status" value="1"/>
</dbReference>
<comment type="caution">
    <text evidence="1">The sequence shown here is derived from an EMBL/GenBank/DDBJ whole genome shotgun (WGS) entry which is preliminary data.</text>
</comment>
<proteinExistence type="predicted"/>
<dbReference type="Gene3D" id="3.40.50.11310">
    <property type="entry name" value="Bacterial phosphonate metabolism protein PhnH"/>
    <property type="match status" value="1"/>
</dbReference>
<sequence length="198" mass="21300">MPWPTLNDPVHDSQRMFRQLLAAMSEPGTLHTLAAPAPPQDVIGPALWGALLTLCDLDVRVLLAPALDTPALREALVFHTGCCLTDEPGSADFALMTPATLCEAPEFALGSDEYPERSTTLLVALEFLDSGDTGSGTWRLSGPGIPAQRTLRMEERARPLMLRLAANRQGFPCGLDAILGCGERLAALPRTTRIEEVV</sequence>
<keyword evidence="2" id="KW-1185">Reference proteome</keyword>
<reference evidence="1 2" key="1">
    <citation type="journal article" date="2021" name="Front. Microbiol.">
        <title>Aerobic Denitrification and Heterotrophic Sulfur Oxidation in the Genus Halomonas Revealed by Six Novel Species Characterizations and Genome-Based Analysis.</title>
        <authorList>
            <person name="Wang L."/>
            <person name="Shao Z."/>
        </authorList>
    </citation>
    <scope>NUCLEOTIDE SEQUENCE [LARGE SCALE GENOMIC DNA]</scope>
    <source>
        <strain evidence="1 2">MCCC 1A11036</strain>
    </source>
</reference>
<organism evidence="1 2">
    <name type="scientific">Billgrantia zhangzhouensis</name>
    <dbReference type="NCBI Taxonomy" id="2733481"/>
    <lineage>
        <taxon>Bacteria</taxon>
        <taxon>Pseudomonadati</taxon>
        <taxon>Pseudomonadota</taxon>
        <taxon>Gammaproteobacteria</taxon>
        <taxon>Oceanospirillales</taxon>
        <taxon>Halomonadaceae</taxon>
        <taxon>Billgrantia</taxon>
    </lineage>
</organism>
<dbReference type="GO" id="GO:0016829">
    <property type="term" value="F:lyase activity"/>
    <property type="evidence" value="ECO:0007669"/>
    <property type="project" value="UniProtKB-KW"/>
</dbReference>
<dbReference type="Proteomes" id="UP001320122">
    <property type="component" value="Unassembled WGS sequence"/>
</dbReference>
<keyword evidence="1" id="KW-0456">Lyase</keyword>
<name>A0ABS9AIW5_9GAMM</name>
<protein>
    <submittedName>
        <fullName evidence="1">Phosphonate C-P lyase system protein PhnH</fullName>
    </submittedName>
</protein>